<organism evidence="7 8">
    <name type="scientific">Yoonia algicola</name>
    <dbReference type="NCBI Taxonomy" id="3137368"/>
    <lineage>
        <taxon>Bacteria</taxon>
        <taxon>Pseudomonadati</taxon>
        <taxon>Pseudomonadota</taxon>
        <taxon>Alphaproteobacteria</taxon>
        <taxon>Rhodobacterales</taxon>
        <taxon>Paracoccaceae</taxon>
        <taxon>Yoonia</taxon>
    </lineage>
</organism>
<dbReference type="Pfam" id="PF00614">
    <property type="entry name" value="PLDc"/>
    <property type="match status" value="1"/>
</dbReference>
<protein>
    <recommendedName>
        <fullName evidence="3">Phospholipase D</fullName>
    </recommendedName>
    <alternativeName>
        <fullName evidence="5">Choline phosphatase</fullName>
    </alternativeName>
</protein>
<dbReference type="PROSITE" id="PS50035">
    <property type="entry name" value="PLD"/>
    <property type="match status" value="2"/>
</dbReference>
<name>A0AAN0NF25_9RHOB</name>
<dbReference type="Pfam" id="PF13091">
    <property type="entry name" value="PLDc_2"/>
    <property type="match status" value="1"/>
</dbReference>
<evidence type="ECO:0000256" key="2">
    <source>
        <dbReference type="ARBA" id="ARBA00004613"/>
    </source>
</evidence>
<evidence type="ECO:0000313" key="8">
    <source>
        <dbReference type="Proteomes" id="UP001451782"/>
    </source>
</evidence>
<dbReference type="GO" id="GO:0032049">
    <property type="term" value="P:cardiolipin biosynthetic process"/>
    <property type="evidence" value="ECO:0007669"/>
    <property type="project" value="UniProtKB-ARBA"/>
</dbReference>
<dbReference type="CDD" id="cd09105">
    <property type="entry name" value="PLDc_vPLD1_2_like_2"/>
    <property type="match status" value="1"/>
</dbReference>
<evidence type="ECO:0000256" key="4">
    <source>
        <dbReference type="ARBA" id="ARBA00022525"/>
    </source>
</evidence>
<dbReference type="KEGG" id="yag:AABB28_16725"/>
<dbReference type="PANTHER" id="PTHR21248:SF12">
    <property type="entry name" value="CARDIOLIPIN SYNTHASE C"/>
    <property type="match status" value="1"/>
</dbReference>
<dbReference type="GO" id="GO:0005576">
    <property type="term" value="C:extracellular region"/>
    <property type="evidence" value="ECO:0007669"/>
    <property type="project" value="UniProtKB-SubCell"/>
</dbReference>
<comment type="subcellular location">
    <subcellularLocation>
        <location evidence="2">Secreted</location>
    </subcellularLocation>
</comment>
<gene>
    <name evidence="7" type="ORF">AABB28_16725</name>
</gene>
<proteinExistence type="predicted"/>
<dbReference type="SUPFAM" id="SSF56024">
    <property type="entry name" value="Phospholipase D/nuclease"/>
    <property type="match status" value="2"/>
</dbReference>
<sequence length="510" mass="56672">MSQQRNFEVLLTASEAYPRLEQEFLNAKSEIIAGFRIFDPSTALRSEAALGCGETWFDLIVDTLNRGVKIQLILTDFDPVVRMDMHIYAWRCLRGVIAAAEASHYPQNMQARVAMHPARLGLLPRTALWKRSVKEVSTQVSRILKAKGMTGSALVASAPGVRKLVKSRGEITKARLFPPPPLVPVTHHQKLAVFDGKRLYIGGLDLNDRRYDTLAHEQDSEDTWHDVQVMVDGPVADEARTHLLEMENGFAGRPMHQPKKLLRTMSAKRKFALPYMSPIPIVREISAAHHAAVGRAEELIYFETQFLRDEALARALADRARKVPGLTLIIMLPAAPEDIAFSDTWGPDAAFGEHLQVKCLDIIQDAFGDRAFVGSPVQPRTYVTSKRDSHFDAPIIYLHAKVSIFDNHIAMVSSANLNGRSLNWDTEAGVQTETSQEVNQIRQRCFGHWLGSDADDSFYQLGSARDAWAQRAAENAEKAPENRLGFVVPYVAALAGKDAHPLPGVPSEMA</sequence>
<dbReference type="EMBL" id="CP151762">
    <property type="protein sequence ID" value="WZU63467.1"/>
    <property type="molecule type" value="Genomic_DNA"/>
</dbReference>
<comment type="function">
    <text evidence="1">Could be a virulence factor.</text>
</comment>
<feature type="domain" description="PLD phosphodiesterase" evidence="6">
    <location>
        <begin position="394"/>
        <end position="421"/>
    </location>
</feature>
<dbReference type="AlphaFoldDB" id="A0AAN0NF25"/>
<evidence type="ECO:0000256" key="3">
    <source>
        <dbReference type="ARBA" id="ARBA00018392"/>
    </source>
</evidence>
<reference evidence="7 8" key="1">
    <citation type="submission" date="2024-04" db="EMBL/GenBank/DDBJ databases">
        <title>Phylogenomic analyses of a clade within the roseobacter group suggest taxonomic reassignments of species of the genera Aestuariivita, Citreicella, Loktanella, Nautella, Pelagibaca, Ruegeria, Thalassobius, Thiobacimonas and Tropicibacter, and the proposal o.</title>
        <authorList>
            <person name="Jeon C.O."/>
        </authorList>
    </citation>
    <scope>NUCLEOTIDE SEQUENCE [LARGE SCALE GENOMIC DNA]</scope>
    <source>
        <strain evidence="7 8">G8-12</strain>
    </source>
</reference>
<dbReference type="InterPro" id="IPR001736">
    <property type="entry name" value="PLipase_D/transphosphatidylase"/>
</dbReference>
<dbReference type="Proteomes" id="UP001451782">
    <property type="component" value="Chromosome"/>
</dbReference>
<accession>A0AAN0NF25</accession>
<dbReference type="InterPro" id="IPR025202">
    <property type="entry name" value="PLD-like_dom"/>
</dbReference>
<evidence type="ECO:0000259" key="6">
    <source>
        <dbReference type="PROSITE" id="PS50035"/>
    </source>
</evidence>
<evidence type="ECO:0000313" key="7">
    <source>
        <dbReference type="EMBL" id="WZU63467.1"/>
    </source>
</evidence>
<dbReference type="SMART" id="SM00155">
    <property type="entry name" value="PLDc"/>
    <property type="match status" value="2"/>
</dbReference>
<dbReference type="RefSeq" id="WP_342069848.1">
    <property type="nucleotide sequence ID" value="NZ_CP151762.1"/>
</dbReference>
<keyword evidence="8" id="KW-1185">Reference proteome</keyword>
<evidence type="ECO:0000256" key="1">
    <source>
        <dbReference type="ARBA" id="ARBA00003145"/>
    </source>
</evidence>
<dbReference type="Gene3D" id="3.30.870.10">
    <property type="entry name" value="Endonuclease Chain A"/>
    <property type="match status" value="2"/>
</dbReference>
<evidence type="ECO:0000256" key="5">
    <source>
        <dbReference type="ARBA" id="ARBA00029594"/>
    </source>
</evidence>
<dbReference type="GO" id="GO:0030572">
    <property type="term" value="F:phosphatidyltransferase activity"/>
    <property type="evidence" value="ECO:0007669"/>
    <property type="project" value="UniProtKB-ARBA"/>
</dbReference>
<feature type="domain" description="PLD phosphodiesterase" evidence="6">
    <location>
        <begin position="183"/>
        <end position="210"/>
    </location>
</feature>
<keyword evidence="4" id="KW-0964">Secreted</keyword>
<dbReference type="PANTHER" id="PTHR21248">
    <property type="entry name" value="CARDIOLIPIN SYNTHASE"/>
    <property type="match status" value="1"/>
</dbReference>